<proteinExistence type="inferred from homology"/>
<gene>
    <name evidence="18" type="ORF">BJ508DRAFT_300745</name>
</gene>
<evidence type="ECO:0000259" key="17">
    <source>
        <dbReference type="PROSITE" id="PS50011"/>
    </source>
</evidence>
<dbReference type="InterPro" id="IPR017441">
    <property type="entry name" value="Protein_kinase_ATP_BS"/>
</dbReference>
<dbReference type="FunFam" id="3.30.200.20:FF:000042">
    <property type="entry name" value="Aurora kinase A"/>
    <property type="match status" value="1"/>
</dbReference>
<evidence type="ECO:0000256" key="5">
    <source>
        <dbReference type="ARBA" id="ARBA00022741"/>
    </source>
</evidence>
<feature type="compositionally biased region" description="Basic and acidic residues" evidence="16">
    <location>
        <begin position="137"/>
        <end position="157"/>
    </location>
</feature>
<dbReference type="InterPro" id="IPR000719">
    <property type="entry name" value="Prot_kinase_dom"/>
</dbReference>
<dbReference type="InterPro" id="IPR011009">
    <property type="entry name" value="Kinase-like_dom_sf"/>
</dbReference>
<evidence type="ECO:0000256" key="14">
    <source>
        <dbReference type="RuleBase" id="RU000304"/>
    </source>
</evidence>
<feature type="active site" description="Proton acceptor" evidence="10">
    <location>
        <position position="303"/>
    </location>
</feature>
<dbReference type="PROSITE" id="PS50011">
    <property type="entry name" value="PROTEIN_KINASE_DOM"/>
    <property type="match status" value="1"/>
</dbReference>
<dbReference type="InterPro" id="IPR030616">
    <property type="entry name" value="Aur-like"/>
</dbReference>
<dbReference type="CDD" id="cd14007">
    <property type="entry name" value="STKc_Aurora"/>
    <property type="match status" value="1"/>
</dbReference>
<dbReference type="GO" id="GO:0008608">
    <property type="term" value="P:attachment of spindle microtubules to kinetochore"/>
    <property type="evidence" value="ECO:0007669"/>
    <property type="project" value="UniProtKB-ARBA"/>
</dbReference>
<comment type="catalytic activity">
    <reaction evidence="8 15">
        <text>L-threonyl-[protein] + ATP = O-phospho-L-threonyl-[protein] + ADP + H(+)</text>
        <dbReference type="Rhea" id="RHEA:46608"/>
        <dbReference type="Rhea" id="RHEA-COMP:11060"/>
        <dbReference type="Rhea" id="RHEA-COMP:11605"/>
        <dbReference type="ChEBI" id="CHEBI:15378"/>
        <dbReference type="ChEBI" id="CHEBI:30013"/>
        <dbReference type="ChEBI" id="CHEBI:30616"/>
        <dbReference type="ChEBI" id="CHEBI:61977"/>
        <dbReference type="ChEBI" id="CHEBI:456216"/>
        <dbReference type="EC" id="2.7.11.1"/>
    </reaction>
</comment>
<dbReference type="Proteomes" id="UP000275078">
    <property type="component" value="Unassembled WGS sequence"/>
</dbReference>
<sequence length="467" mass="52865">MSVRQIEARLAQLGIEAERELPTHKNKTLHPSSTAAALASLPPPAPRDATVSRHPLLKLAVQNQSKAHDAPKDRLDRTERPDRSERERARLIERDQPERTTRTERPVRTDRTKPTATSPPPTRKLASTTTTTTIPVDRADREGLSSREPRELYHSEETSSTAPSIPQPMSQPKEFHLGMFEIGRPLGKGKFGRVYLAKERKTGFVCALKVLFKSELQSGRVEKQLRREIEIQSNLRHPNILRLFGHFHDSKRVFLILEFAGQGELYKLLRKAGRFTEPRAAEYIAQMAAALLYLHKKHVIHRDIKPENILVGVHGEIKISDFGWSVHAPNNRRQTLCGTLDYLPPEMLNGSSHHTEKVDLWSLGVLMYEFLTGSAPFEDTPMKTQQRICRGEMKVPDYVSPEATDLIKKLLVVKAEQRIPLEKVIKHPWILKHCAKKEEPATRTVSSIREPLRKKSATSAGSGSSKD</sequence>
<evidence type="ECO:0000256" key="3">
    <source>
        <dbReference type="ARBA" id="ARBA00022527"/>
    </source>
</evidence>
<dbReference type="SUPFAM" id="SSF56112">
    <property type="entry name" value="Protein kinase-like (PK-like)"/>
    <property type="match status" value="1"/>
</dbReference>
<comment type="similarity">
    <text evidence="15">Belongs to the protein kinase superfamily. Ser/Thr protein kinase family. Aurora subfamily.</text>
</comment>
<feature type="compositionally biased region" description="Basic and acidic residues" evidence="16">
    <location>
        <begin position="66"/>
        <end position="113"/>
    </location>
</feature>
<dbReference type="EC" id="2.7.11.1" evidence="1 15"/>
<dbReference type="GO" id="GO:0005524">
    <property type="term" value="F:ATP binding"/>
    <property type="evidence" value="ECO:0007669"/>
    <property type="project" value="UniProtKB-UniRule"/>
</dbReference>
<evidence type="ECO:0000256" key="8">
    <source>
        <dbReference type="ARBA" id="ARBA00047899"/>
    </source>
</evidence>
<evidence type="ECO:0000256" key="6">
    <source>
        <dbReference type="ARBA" id="ARBA00022777"/>
    </source>
</evidence>
<keyword evidence="19" id="KW-1185">Reference proteome</keyword>
<keyword evidence="6 15" id="KW-0418">Kinase</keyword>
<dbReference type="GO" id="GO:1902115">
    <property type="term" value="P:regulation of organelle assembly"/>
    <property type="evidence" value="ECO:0007669"/>
    <property type="project" value="UniProtKB-ARBA"/>
</dbReference>
<dbReference type="AlphaFoldDB" id="A0A3N4ITG8"/>
<dbReference type="InterPro" id="IPR008271">
    <property type="entry name" value="Ser/Thr_kinase_AS"/>
</dbReference>
<evidence type="ECO:0000256" key="1">
    <source>
        <dbReference type="ARBA" id="ARBA00012513"/>
    </source>
</evidence>
<feature type="binding site" evidence="11">
    <location>
        <position position="321"/>
    </location>
    <ligand>
        <name>ATP</name>
        <dbReference type="ChEBI" id="CHEBI:30616"/>
    </ligand>
</feature>
<dbReference type="GO" id="GO:0004674">
    <property type="term" value="F:protein serine/threonine kinase activity"/>
    <property type="evidence" value="ECO:0007669"/>
    <property type="project" value="UniProtKB-KW"/>
</dbReference>
<organism evidence="18 19">
    <name type="scientific">Ascobolus immersus RN42</name>
    <dbReference type="NCBI Taxonomy" id="1160509"/>
    <lineage>
        <taxon>Eukaryota</taxon>
        <taxon>Fungi</taxon>
        <taxon>Dikarya</taxon>
        <taxon>Ascomycota</taxon>
        <taxon>Pezizomycotina</taxon>
        <taxon>Pezizomycetes</taxon>
        <taxon>Pezizales</taxon>
        <taxon>Ascobolaceae</taxon>
        <taxon>Ascobolus</taxon>
    </lineage>
</organism>
<evidence type="ECO:0000256" key="13">
    <source>
        <dbReference type="PROSITE-ProRule" id="PRU10141"/>
    </source>
</evidence>
<evidence type="ECO:0000256" key="12">
    <source>
        <dbReference type="PIRSR" id="PIRSR630616-3"/>
    </source>
</evidence>
<dbReference type="STRING" id="1160509.A0A3N4ITG8"/>
<feature type="binding site" evidence="11">
    <location>
        <position position="190"/>
    </location>
    <ligand>
        <name>ATP</name>
        <dbReference type="ChEBI" id="CHEBI:30616"/>
    </ligand>
</feature>
<dbReference type="PANTHER" id="PTHR24350">
    <property type="entry name" value="SERINE/THREONINE-PROTEIN KINASE IAL-RELATED"/>
    <property type="match status" value="1"/>
</dbReference>
<evidence type="ECO:0000256" key="11">
    <source>
        <dbReference type="PIRSR" id="PIRSR630616-2"/>
    </source>
</evidence>
<dbReference type="EMBL" id="ML119646">
    <property type="protein sequence ID" value="RPA87480.1"/>
    <property type="molecule type" value="Genomic_DNA"/>
</dbReference>
<evidence type="ECO:0000313" key="19">
    <source>
        <dbReference type="Proteomes" id="UP000275078"/>
    </source>
</evidence>
<evidence type="ECO:0000256" key="10">
    <source>
        <dbReference type="PIRSR" id="PIRSR630616-1"/>
    </source>
</evidence>
<dbReference type="OrthoDB" id="377346at2759"/>
<evidence type="ECO:0000256" key="7">
    <source>
        <dbReference type="ARBA" id="ARBA00022840"/>
    </source>
</evidence>
<dbReference type="FunFam" id="1.10.510.10:FF:000235">
    <property type="entry name" value="Serine/threonine-protein kinase ark1"/>
    <property type="match status" value="1"/>
</dbReference>
<evidence type="ECO:0000256" key="16">
    <source>
        <dbReference type="SAM" id="MobiDB-lite"/>
    </source>
</evidence>
<feature type="region of interest" description="Disordered" evidence="16">
    <location>
        <begin position="17"/>
        <end position="172"/>
    </location>
</feature>
<dbReference type="PROSITE" id="PS00108">
    <property type="entry name" value="PROTEIN_KINASE_ST"/>
    <property type="match status" value="1"/>
</dbReference>
<feature type="region of interest" description="Disordered" evidence="16">
    <location>
        <begin position="439"/>
        <end position="467"/>
    </location>
</feature>
<dbReference type="GO" id="GO:0032465">
    <property type="term" value="P:regulation of cytokinesis"/>
    <property type="evidence" value="ECO:0007669"/>
    <property type="project" value="UniProtKB-ARBA"/>
</dbReference>
<dbReference type="SMART" id="SM00220">
    <property type="entry name" value="S_TKc"/>
    <property type="match status" value="1"/>
</dbReference>
<feature type="binding site" evidence="11">
    <location>
        <begin position="307"/>
        <end position="308"/>
    </location>
    <ligand>
        <name>ATP</name>
        <dbReference type="ChEBI" id="CHEBI:30616"/>
    </ligand>
</feature>
<feature type="binding site" evidence="11">
    <location>
        <begin position="258"/>
        <end position="260"/>
    </location>
    <ligand>
        <name>ATP</name>
        <dbReference type="ChEBI" id="CHEBI:30616"/>
    </ligand>
</feature>
<feature type="compositionally biased region" description="Low complexity" evidence="16">
    <location>
        <begin position="29"/>
        <end position="40"/>
    </location>
</feature>
<dbReference type="GO" id="GO:0051233">
    <property type="term" value="C:spindle midzone"/>
    <property type="evidence" value="ECO:0007669"/>
    <property type="project" value="UniProtKB-ARBA"/>
</dbReference>
<feature type="binding site" evidence="11 13">
    <location>
        <position position="209"/>
    </location>
    <ligand>
        <name>ATP</name>
        <dbReference type="ChEBI" id="CHEBI:30616"/>
    </ligand>
</feature>
<evidence type="ECO:0000256" key="2">
    <source>
        <dbReference type="ARBA" id="ARBA00021157"/>
    </source>
</evidence>
<dbReference type="GO" id="GO:0090266">
    <property type="term" value="P:regulation of mitotic cell cycle spindle assembly checkpoint"/>
    <property type="evidence" value="ECO:0007669"/>
    <property type="project" value="UniProtKB-ARBA"/>
</dbReference>
<dbReference type="GO" id="GO:0032133">
    <property type="term" value="C:chromosome passenger complex"/>
    <property type="evidence" value="ECO:0007669"/>
    <property type="project" value="UniProtKB-ARBA"/>
</dbReference>
<dbReference type="Gene3D" id="1.10.510.10">
    <property type="entry name" value="Transferase(Phosphotransferase) domain 1"/>
    <property type="match status" value="1"/>
</dbReference>
<feature type="cross-link" description="Glycyl lysine isopeptide (Lys-Gly) (interchain with G-Cter in SUMO2)" evidence="12">
    <location>
        <position position="305"/>
    </location>
</feature>
<name>A0A3N4ITG8_ASCIM</name>
<keyword evidence="5 11" id="KW-0547">Nucleotide-binding</keyword>
<keyword evidence="4 15" id="KW-0808">Transferase</keyword>
<feature type="compositionally biased region" description="Low complexity" evidence="16">
    <location>
        <begin position="457"/>
        <end position="467"/>
    </location>
</feature>
<dbReference type="Pfam" id="PF00069">
    <property type="entry name" value="Pkinase"/>
    <property type="match status" value="1"/>
</dbReference>
<feature type="domain" description="Protein kinase" evidence="17">
    <location>
        <begin position="180"/>
        <end position="430"/>
    </location>
</feature>
<evidence type="ECO:0000256" key="9">
    <source>
        <dbReference type="ARBA" id="ARBA00048679"/>
    </source>
</evidence>
<keyword evidence="7 11" id="KW-0067">ATP-binding</keyword>
<dbReference type="GO" id="GO:0045143">
    <property type="term" value="P:homologous chromosome segregation"/>
    <property type="evidence" value="ECO:0007669"/>
    <property type="project" value="UniProtKB-ARBA"/>
</dbReference>
<comment type="catalytic activity">
    <reaction evidence="9 15">
        <text>L-seryl-[protein] + ATP = O-phospho-L-seryl-[protein] + ADP + H(+)</text>
        <dbReference type="Rhea" id="RHEA:17989"/>
        <dbReference type="Rhea" id="RHEA-COMP:9863"/>
        <dbReference type="Rhea" id="RHEA-COMP:11604"/>
        <dbReference type="ChEBI" id="CHEBI:15378"/>
        <dbReference type="ChEBI" id="CHEBI:29999"/>
        <dbReference type="ChEBI" id="CHEBI:30616"/>
        <dbReference type="ChEBI" id="CHEBI:83421"/>
        <dbReference type="ChEBI" id="CHEBI:456216"/>
        <dbReference type="EC" id="2.7.11.1"/>
    </reaction>
</comment>
<dbReference type="GO" id="GO:0000819">
    <property type="term" value="P:sister chromatid segregation"/>
    <property type="evidence" value="ECO:0007669"/>
    <property type="project" value="UniProtKB-ARBA"/>
</dbReference>
<keyword evidence="3 14" id="KW-0723">Serine/threonine-protein kinase</keyword>
<dbReference type="PROSITE" id="PS00107">
    <property type="entry name" value="PROTEIN_KINASE_ATP"/>
    <property type="match status" value="1"/>
</dbReference>
<reference evidence="18 19" key="1">
    <citation type="journal article" date="2018" name="Nat. Ecol. Evol.">
        <title>Pezizomycetes genomes reveal the molecular basis of ectomycorrhizal truffle lifestyle.</title>
        <authorList>
            <person name="Murat C."/>
            <person name="Payen T."/>
            <person name="Noel B."/>
            <person name="Kuo A."/>
            <person name="Morin E."/>
            <person name="Chen J."/>
            <person name="Kohler A."/>
            <person name="Krizsan K."/>
            <person name="Balestrini R."/>
            <person name="Da Silva C."/>
            <person name="Montanini B."/>
            <person name="Hainaut M."/>
            <person name="Levati E."/>
            <person name="Barry K.W."/>
            <person name="Belfiori B."/>
            <person name="Cichocki N."/>
            <person name="Clum A."/>
            <person name="Dockter R.B."/>
            <person name="Fauchery L."/>
            <person name="Guy J."/>
            <person name="Iotti M."/>
            <person name="Le Tacon F."/>
            <person name="Lindquist E.A."/>
            <person name="Lipzen A."/>
            <person name="Malagnac F."/>
            <person name="Mello A."/>
            <person name="Molinier V."/>
            <person name="Miyauchi S."/>
            <person name="Poulain J."/>
            <person name="Riccioni C."/>
            <person name="Rubini A."/>
            <person name="Sitrit Y."/>
            <person name="Splivallo R."/>
            <person name="Traeger S."/>
            <person name="Wang M."/>
            <person name="Zifcakova L."/>
            <person name="Wipf D."/>
            <person name="Zambonelli A."/>
            <person name="Paolocci F."/>
            <person name="Nowrousian M."/>
            <person name="Ottonello S."/>
            <person name="Baldrian P."/>
            <person name="Spatafora J.W."/>
            <person name="Henrissat B."/>
            <person name="Nagy L.G."/>
            <person name="Aury J.M."/>
            <person name="Wincker P."/>
            <person name="Grigoriev I.V."/>
            <person name="Bonfante P."/>
            <person name="Martin F.M."/>
        </authorList>
    </citation>
    <scope>NUCLEOTIDE SEQUENCE [LARGE SCALE GENOMIC DNA]</scope>
    <source>
        <strain evidence="18 19">RN42</strain>
    </source>
</reference>
<accession>A0A3N4ITG8</accession>
<evidence type="ECO:0000256" key="4">
    <source>
        <dbReference type="ARBA" id="ARBA00022679"/>
    </source>
</evidence>
<dbReference type="GO" id="GO:0044779">
    <property type="term" value="P:meiotic spindle checkpoint signaling"/>
    <property type="evidence" value="ECO:0007669"/>
    <property type="project" value="UniProtKB-ARBA"/>
</dbReference>
<feature type="compositionally biased region" description="Polar residues" evidence="16">
    <location>
        <begin position="158"/>
        <end position="170"/>
    </location>
</feature>
<dbReference type="GO" id="GO:0072479">
    <property type="term" value="P:response to mitotic cell cycle spindle assembly checkpoint signaling"/>
    <property type="evidence" value="ECO:0007669"/>
    <property type="project" value="UniProtKB-ARBA"/>
</dbReference>
<dbReference type="GO" id="GO:0000776">
    <property type="term" value="C:kinetochore"/>
    <property type="evidence" value="ECO:0007669"/>
    <property type="project" value="UniProtKB-ARBA"/>
</dbReference>
<evidence type="ECO:0000256" key="15">
    <source>
        <dbReference type="RuleBase" id="RU367134"/>
    </source>
</evidence>
<protein>
    <recommendedName>
        <fullName evidence="2 15">Aurora kinase</fullName>
        <ecNumber evidence="1 15">2.7.11.1</ecNumber>
    </recommendedName>
</protein>
<evidence type="ECO:0000313" key="18">
    <source>
        <dbReference type="EMBL" id="RPA87480.1"/>
    </source>
</evidence>